<keyword evidence="3" id="KW-1185">Reference proteome</keyword>
<organism evidence="2 3">
    <name type="scientific">Craurococcus roseus</name>
    <dbReference type="NCBI Taxonomy" id="77585"/>
    <lineage>
        <taxon>Bacteria</taxon>
        <taxon>Pseudomonadati</taxon>
        <taxon>Pseudomonadota</taxon>
        <taxon>Alphaproteobacteria</taxon>
        <taxon>Acetobacterales</taxon>
        <taxon>Acetobacteraceae</taxon>
        <taxon>Craurococcus</taxon>
    </lineage>
</organism>
<dbReference type="RefSeq" id="WP_343893905.1">
    <property type="nucleotide sequence ID" value="NZ_BAAAFZ010000008.1"/>
</dbReference>
<evidence type="ECO:0000313" key="2">
    <source>
        <dbReference type="EMBL" id="GAA0572130.1"/>
    </source>
</evidence>
<evidence type="ECO:0008006" key="4">
    <source>
        <dbReference type="Google" id="ProtNLM"/>
    </source>
</evidence>
<sequence length="143" mass="14956">MAARTDPLESLARLRRLETGTARRRLAEAADRLSSAEARAEAARAALLAEQGAGAAADYAAWLGKGMAERDRSTLGAAHAVERMAQGRAALAEARVAERCIEQLLAEREAEARARLLGKAQLAADDAAGRKAHSLASGGRGRG</sequence>
<proteinExistence type="predicted"/>
<name>A0ABP3PTA0_9PROT</name>
<protein>
    <recommendedName>
        <fullName evidence="4">Flagellar FliJ protein</fullName>
    </recommendedName>
</protein>
<comment type="caution">
    <text evidence="2">The sequence shown here is derived from an EMBL/GenBank/DDBJ whole genome shotgun (WGS) entry which is preliminary data.</text>
</comment>
<evidence type="ECO:0000256" key="1">
    <source>
        <dbReference type="SAM" id="MobiDB-lite"/>
    </source>
</evidence>
<dbReference type="Proteomes" id="UP001501588">
    <property type="component" value="Unassembled WGS sequence"/>
</dbReference>
<gene>
    <name evidence="2" type="ORF">GCM10009416_08450</name>
</gene>
<dbReference type="EMBL" id="BAAAFZ010000008">
    <property type="protein sequence ID" value="GAA0572130.1"/>
    <property type="molecule type" value="Genomic_DNA"/>
</dbReference>
<reference evidence="3" key="1">
    <citation type="journal article" date="2019" name="Int. J. Syst. Evol. Microbiol.">
        <title>The Global Catalogue of Microorganisms (GCM) 10K type strain sequencing project: providing services to taxonomists for standard genome sequencing and annotation.</title>
        <authorList>
            <consortium name="The Broad Institute Genomics Platform"/>
            <consortium name="The Broad Institute Genome Sequencing Center for Infectious Disease"/>
            <person name="Wu L."/>
            <person name="Ma J."/>
        </authorList>
    </citation>
    <scope>NUCLEOTIDE SEQUENCE [LARGE SCALE GENOMIC DNA]</scope>
    <source>
        <strain evidence="3">JCM 9933</strain>
    </source>
</reference>
<feature type="region of interest" description="Disordered" evidence="1">
    <location>
        <begin position="123"/>
        <end position="143"/>
    </location>
</feature>
<accession>A0ABP3PTA0</accession>
<evidence type="ECO:0000313" key="3">
    <source>
        <dbReference type="Proteomes" id="UP001501588"/>
    </source>
</evidence>